<proteinExistence type="inferred from homology"/>
<dbReference type="InterPro" id="IPR037121">
    <property type="entry name" value="Ribosomal_bL25_C"/>
</dbReference>
<keyword evidence="2 5" id="KW-0694">RNA-binding</keyword>
<evidence type="ECO:0000256" key="4">
    <source>
        <dbReference type="ARBA" id="ARBA00023274"/>
    </source>
</evidence>
<feature type="region of interest" description="Disordered" evidence="6">
    <location>
        <begin position="184"/>
        <end position="216"/>
    </location>
</feature>
<dbReference type="PANTHER" id="PTHR33284:SF1">
    <property type="entry name" value="RIBOSOMAL PROTEIN L25_GLN-TRNA SYNTHETASE, ANTI-CODON-BINDING DOMAIN-CONTAINING PROTEIN"/>
    <property type="match status" value="1"/>
</dbReference>
<dbReference type="GO" id="GO:0006412">
    <property type="term" value="P:translation"/>
    <property type="evidence" value="ECO:0007669"/>
    <property type="project" value="UniProtKB-UniRule"/>
</dbReference>
<dbReference type="GO" id="GO:0022625">
    <property type="term" value="C:cytosolic large ribosomal subunit"/>
    <property type="evidence" value="ECO:0007669"/>
    <property type="project" value="TreeGrafter"/>
</dbReference>
<dbReference type="EMBL" id="FP929056">
    <property type="protein sequence ID" value="CBL27640.1"/>
    <property type="molecule type" value="Genomic_DNA"/>
</dbReference>
<reference evidence="10" key="1">
    <citation type="submission" date="2010-03" db="EMBL/GenBank/DDBJ databases">
        <title>The genome sequence of Synergistetes sp. SGP1.</title>
        <authorList>
            <consortium name="metaHIT consortium -- http://www.metahit.eu/"/>
            <person name="Pajon A."/>
            <person name="Turner K."/>
            <person name="Parkhill J."/>
            <person name="Wade W."/>
            <person name="Vartoukian S."/>
        </authorList>
    </citation>
    <scope>NUCLEOTIDE SEQUENCE [LARGE SCALE GENOMIC DNA]</scope>
    <source>
        <strain evidence="10">SGP1</strain>
    </source>
</reference>
<accession>A0AB94IV67</accession>
<dbReference type="PANTHER" id="PTHR33284">
    <property type="entry name" value="RIBOSOMAL PROTEIN L25/GLN-TRNA SYNTHETASE, ANTI-CODON-BINDING DOMAIN-CONTAINING PROTEIN"/>
    <property type="match status" value="1"/>
</dbReference>
<evidence type="ECO:0000256" key="3">
    <source>
        <dbReference type="ARBA" id="ARBA00022980"/>
    </source>
</evidence>
<dbReference type="InterPro" id="IPR029751">
    <property type="entry name" value="Ribosomal_L25_dom"/>
</dbReference>
<dbReference type="Pfam" id="PF14693">
    <property type="entry name" value="Ribosomal_TL5_C"/>
    <property type="match status" value="1"/>
</dbReference>
<comment type="function">
    <text evidence="5">This is one of the proteins that binds to the 5S RNA in the ribosome where it forms part of the central protuberance.</text>
</comment>
<organism evidence="9 10">
    <name type="scientific">Fretibacterium fastidiosum</name>
    <dbReference type="NCBI Taxonomy" id="651822"/>
    <lineage>
        <taxon>Bacteria</taxon>
        <taxon>Thermotogati</taxon>
        <taxon>Synergistota</taxon>
        <taxon>Synergistia</taxon>
        <taxon>Synergistales</taxon>
        <taxon>Aminobacteriaceae</taxon>
        <taxon>Fretibacterium</taxon>
    </lineage>
</organism>
<dbReference type="RefSeq" id="WP_015555787.1">
    <property type="nucleotide sequence ID" value="NC_021038.1"/>
</dbReference>
<dbReference type="AlphaFoldDB" id="A0AB94IV67"/>
<keyword evidence="3 5" id="KW-0689">Ribosomal protein</keyword>
<evidence type="ECO:0000259" key="7">
    <source>
        <dbReference type="Pfam" id="PF01386"/>
    </source>
</evidence>
<reference evidence="9 10" key="2">
    <citation type="submission" date="2010-03" db="EMBL/GenBank/DDBJ databases">
        <authorList>
            <person name="Pajon A."/>
        </authorList>
    </citation>
    <scope>NUCLEOTIDE SEQUENCE [LARGE SCALE GENOMIC DNA]</scope>
    <source>
        <strain evidence="9 10">SGP1</strain>
    </source>
</reference>
<dbReference type="InterPro" id="IPR020056">
    <property type="entry name" value="Rbsml_bL25/Gln-tRNA_synth_N"/>
</dbReference>
<protein>
    <recommendedName>
        <fullName evidence="5">Large ribosomal subunit protein bL25</fullName>
    </recommendedName>
    <alternativeName>
        <fullName evidence="5">General stress protein CTC</fullName>
    </alternativeName>
</protein>
<dbReference type="HAMAP" id="MF_01334">
    <property type="entry name" value="Ribosomal_bL25_CTC"/>
    <property type="match status" value="1"/>
</dbReference>
<dbReference type="InterPro" id="IPR020930">
    <property type="entry name" value="Ribosomal_uL5_bac-type"/>
</dbReference>
<dbReference type="GO" id="GO:0003735">
    <property type="term" value="F:structural constituent of ribosome"/>
    <property type="evidence" value="ECO:0007669"/>
    <property type="project" value="InterPro"/>
</dbReference>
<evidence type="ECO:0000313" key="9">
    <source>
        <dbReference type="EMBL" id="CBL27640.1"/>
    </source>
</evidence>
<dbReference type="SUPFAM" id="SSF50715">
    <property type="entry name" value="Ribosomal protein L25-like"/>
    <property type="match status" value="1"/>
</dbReference>
<keyword evidence="4 5" id="KW-0687">Ribonucleoprotein</keyword>
<evidence type="ECO:0000313" key="10">
    <source>
        <dbReference type="Proteomes" id="UP000008957"/>
    </source>
</evidence>
<feature type="domain" description="Large ribosomal subunit protein bL25 beta" evidence="8">
    <location>
        <begin position="96"/>
        <end position="179"/>
    </location>
</feature>
<dbReference type="Proteomes" id="UP000008957">
    <property type="component" value="Chromosome"/>
</dbReference>
<dbReference type="Gene3D" id="2.40.240.10">
    <property type="entry name" value="Ribosomal Protein L25, Chain P"/>
    <property type="match status" value="1"/>
</dbReference>
<keyword evidence="10" id="KW-1185">Reference proteome</keyword>
<evidence type="ECO:0000256" key="6">
    <source>
        <dbReference type="SAM" id="MobiDB-lite"/>
    </source>
</evidence>
<dbReference type="InterPro" id="IPR020057">
    <property type="entry name" value="Ribosomal_bL25_b-dom"/>
</dbReference>
<keyword evidence="1 5" id="KW-0699">rRNA-binding</keyword>
<dbReference type="KEGG" id="sbr:SY1_00520"/>
<evidence type="ECO:0000256" key="2">
    <source>
        <dbReference type="ARBA" id="ARBA00022884"/>
    </source>
</evidence>
<name>A0AB94IV67_9BACT</name>
<evidence type="ECO:0000259" key="8">
    <source>
        <dbReference type="Pfam" id="PF14693"/>
    </source>
</evidence>
<dbReference type="InterPro" id="IPR011035">
    <property type="entry name" value="Ribosomal_bL25/Gln-tRNA_synth"/>
</dbReference>
<evidence type="ECO:0000256" key="5">
    <source>
        <dbReference type="HAMAP-Rule" id="MF_01334"/>
    </source>
</evidence>
<dbReference type="NCBIfam" id="TIGR00731">
    <property type="entry name" value="bL25_bact_ctc"/>
    <property type="match status" value="1"/>
</dbReference>
<dbReference type="InterPro" id="IPR001021">
    <property type="entry name" value="Ribosomal_bL25_long"/>
</dbReference>
<dbReference type="Gene3D" id="2.170.120.20">
    <property type="entry name" value="Ribosomal protein L25, beta domain"/>
    <property type="match status" value="1"/>
</dbReference>
<sequence>MEPREETGKGANGRLRRKGYTPCIFYGPQMEKSVQGKLKTRDVERILATGRWESMRLNVTLPDGTEEMCIIREVQVNPLTDCPLHVDFLRLIKGRKITVNIPIEVLGRESAPGVKDGGVLETLREVEVETLPMNIPDVLTVDVSALQIGDAIHVRDLALPEGVELKADPDEIVAVVVMSRGVGESAAAEGEEPADVEVVAKGKAAREAEGDGEKSE</sequence>
<comment type="similarity">
    <text evidence="5">Belongs to the bacterial ribosomal protein bL25 family. CTC subfamily.</text>
</comment>
<dbReference type="GO" id="GO:0008097">
    <property type="term" value="F:5S rRNA binding"/>
    <property type="evidence" value="ECO:0007669"/>
    <property type="project" value="InterPro"/>
</dbReference>
<dbReference type="CDD" id="cd00495">
    <property type="entry name" value="Ribosomal_L25_TL5_CTC"/>
    <property type="match status" value="1"/>
</dbReference>
<feature type="domain" description="Large ribosomal subunit protein bL25 L25" evidence="7">
    <location>
        <begin position="2"/>
        <end position="88"/>
    </location>
</feature>
<comment type="subunit">
    <text evidence="5">Part of the 50S ribosomal subunit; part of the 5S rRNA/L5/L18/L25 subcomplex. Contacts the 5S rRNA. Binds to the 5S rRNA independently of L5 and L18.</text>
</comment>
<evidence type="ECO:0000256" key="1">
    <source>
        <dbReference type="ARBA" id="ARBA00022730"/>
    </source>
</evidence>
<gene>
    <name evidence="5" type="primary">rplY</name>
    <name evidence="5" type="synonym">ctc</name>
    <name evidence="9" type="ORF">SY1_00520</name>
</gene>
<dbReference type="Pfam" id="PF01386">
    <property type="entry name" value="Ribosomal_L25p"/>
    <property type="match status" value="1"/>
</dbReference>
<feature type="compositionally biased region" description="Basic and acidic residues" evidence="6">
    <location>
        <begin position="198"/>
        <end position="216"/>
    </location>
</feature>